<comment type="caution">
    <text evidence="1">The sequence shown here is derived from an EMBL/GenBank/DDBJ whole genome shotgun (WGS) entry which is preliminary data.</text>
</comment>
<gene>
    <name evidence="1" type="ORF">J42TS3_49650</name>
</gene>
<evidence type="ECO:0000313" key="2">
    <source>
        <dbReference type="Proteomes" id="UP000679992"/>
    </source>
</evidence>
<organism evidence="1 2">
    <name type="scientific">Paenibacillus vini</name>
    <dbReference type="NCBI Taxonomy" id="1476024"/>
    <lineage>
        <taxon>Bacteria</taxon>
        <taxon>Bacillati</taxon>
        <taxon>Bacillota</taxon>
        <taxon>Bacilli</taxon>
        <taxon>Bacillales</taxon>
        <taxon>Paenibacillaceae</taxon>
        <taxon>Paenibacillus</taxon>
    </lineage>
</organism>
<protein>
    <submittedName>
        <fullName evidence="1">Uncharacterized protein</fullName>
    </submittedName>
</protein>
<evidence type="ECO:0000313" key="1">
    <source>
        <dbReference type="EMBL" id="GIP55930.1"/>
    </source>
</evidence>
<dbReference type="EMBL" id="BOSL01000026">
    <property type="protein sequence ID" value="GIP55930.1"/>
    <property type="molecule type" value="Genomic_DNA"/>
</dbReference>
<name>A0ABQ4MKI3_9BACL</name>
<reference evidence="1 2" key="1">
    <citation type="submission" date="2021-03" db="EMBL/GenBank/DDBJ databases">
        <title>Antimicrobial resistance genes in bacteria isolated from Japanese honey, and their potential for conferring macrolide and lincosamide resistance in the American foulbrood pathogen Paenibacillus larvae.</title>
        <authorList>
            <person name="Okamoto M."/>
            <person name="Kumagai M."/>
            <person name="Kanamori H."/>
            <person name="Takamatsu D."/>
        </authorList>
    </citation>
    <scope>NUCLEOTIDE SEQUENCE [LARGE SCALE GENOMIC DNA]</scope>
    <source>
        <strain evidence="1 2">J42TS3</strain>
    </source>
</reference>
<proteinExistence type="predicted"/>
<accession>A0ABQ4MKI3</accession>
<sequence length="145" mass="17174">MKERMTERLTEKRIVEITNAAIDAPSHLFKIKGREWCIDLLGEIELLNQQLTEKDATIKKLQDMSQRWEKAFTNADKQYLKKEKEVAELRKMIEWRDERFKNANEQCDRLRKALEEIARIESHINITTIRMQEIAKSALGEGDKE</sequence>
<dbReference type="RefSeq" id="WP_213656679.1">
    <property type="nucleotide sequence ID" value="NZ_BOSL01000026.1"/>
</dbReference>
<dbReference type="Proteomes" id="UP000679992">
    <property type="component" value="Unassembled WGS sequence"/>
</dbReference>
<keyword evidence="2" id="KW-1185">Reference proteome</keyword>